<dbReference type="Pfam" id="PF10976">
    <property type="entry name" value="DUF2790"/>
    <property type="match status" value="1"/>
</dbReference>
<feature type="chain" id="PRO_5001602071" description="DUF2790 domain-containing protein" evidence="1">
    <location>
        <begin position="19"/>
        <end position="80"/>
    </location>
</feature>
<dbReference type="eggNOG" id="ENOG5031FWS">
    <property type="taxonomic scope" value="Bacteria"/>
</dbReference>
<dbReference type="HOGENOM" id="CLU_163360_1_0_6"/>
<dbReference type="RefSeq" id="WP_024162010.1">
    <property type="nucleotide sequence ID" value="NZ_KK020676.1"/>
</dbReference>
<reference evidence="2 3" key="1">
    <citation type="journal article" date="2013" name="Genome Announc.">
        <title>Draft Genome of the Nitrogen-Fixing Bacterium Pseudomonas stutzeri Strain KOS6 Isolated from Industrial Hydrocarbon Sludge.</title>
        <authorList>
            <person name="Grigoryeva T.V."/>
            <person name="Laikov A.V."/>
            <person name="Naumova R.P."/>
            <person name="Manolov A.I."/>
            <person name="Larin A.K."/>
            <person name="Karpova I.Y."/>
            <person name="Semashko T.A."/>
            <person name="Alexeev D.G."/>
            <person name="Kostryukova E.S."/>
            <person name="Muller R."/>
            <person name="Govorun V.M."/>
        </authorList>
    </citation>
    <scope>NUCLEOTIDE SEQUENCE [LARGE SCALE GENOMIC DNA]</scope>
    <source>
        <strain evidence="2 3">KOS6</strain>
    </source>
</reference>
<evidence type="ECO:0000313" key="3">
    <source>
        <dbReference type="Proteomes" id="UP000026923"/>
    </source>
</evidence>
<evidence type="ECO:0000256" key="1">
    <source>
        <dbReference type="SAM" id="SignalP"/>
    </source>
</evidence>
<sequence length="80" mass="8856">MRETLIATALLFSSLAQADNGAAEIYTYGTKLDVASVTSIRIEPTPYCEVTDALMTYRDTTGAERRLTYRTLSEACKIQN</sequence>
<proteinExistence type="predicted"/>
<protein>
    <recommendedName>
        <fullName evidence="4">DUF2790 domain-containing protein</fullName>
    </recommendedName>
</protein>
<name>A0A061JWS4_STUST</name>
<evidence type="ECO:0000313" key="2">
    <source>
        <dbReference type="EMBL" id="EWC43324.1"/>
    </source>
</evidence>
<organism evidence="2 3">
    <name type="scientific">Stutzerimonas stutzeri KOS6</name>
    <dbReference type="NCBI Taxonomy" id="1218352"/>
    <lineage>
        <taxon>Bacteria</taxon>
        <taxon>Pseudomonadati</taxon>
        <taxon>Pseudomonadota</taxon>
        <taxon>Gammaproteobacteria</taxon>
        <taxon>Pseudomonadales</taxon>
        <taxon>Pseudomonadaceae</taxon>
        <taxon>Stutzerimonas</taxon>
    </lineage>
</organism>
<dbReference type="Gene3D" id="2.30.140.50">
    <property type="entry name" value="Protein of unknown function DUF2790"/>
    <property type="match status" value="1"/>
</dbReference>
<gene>
    <name evidence="2" type="ORF">B597_001620</name>
</gene>
<dbReference type="AlphaFoldDB" id="A0A061JWS4"/>
<dbReference type="Proteomes" id="UP000026923">
    <property type="component" value="Unassembled WGS sequence"/>
</dbReference>
<dbReference type="EMBL" id="AMCZ02000001">
    <property type="protein sequence ID" value="EWC43324.1"/>
    <property type="molecule type" value="Genomic_DNA"/>
</dbReference>
<evidence type="ECO:0008006" key="4">
    <source>
        <dbReference type="Google" id="ProtNLM"/>
    </source>
</evidence>
<dbReference type="OrthoDB" id="7026271at2"/>
<accession>A0A061JWS4</accession>
<feature type="signal peptide" evidence="1">
    <location>
        <begin position="1"/>
        <end position="18"/>
    </location>
</feature>
<comment type="caution">
    <text evidence="2">The sequence shown here is derived from an EMBL/GenBank/DDBJ whole genome shotgun (WGS) entry which is preliminary data.</text>
</comment>
<dbReference type="InterPro" id="IPR021245">
    <property type="entry name" value="DUF2790"/>
</dbReference>
<keyword evidence="1" id="KW-0732">Signal</keyword>